<dbReference type="GO" id="GO:0007635">
    <property type="term" value="P:chemosensory behavior"/>
    <property type="evidence" value="ECO:0007669"/>
    <property type="project" value="TreeGrafter"/>
</dbReference>
<dbReference type="PANTHER" id="PTHR21143:SF104">
    <property type="entry name" value="GUSTATORY RECEPTOR 8A-RELATED"/>
    <property type="match status" value="1"/>
</dbReference>
<dbReference type="EMBL" id="JALNTZ010000006">
    <property type="protein sequence ID" value="KAJ3648105.1"/>
    <property type="molecule type" value="Genomic_DNA"/>
</dbReference>
<gene>
    <name evidence="9" type="ORF">Zmor_019939</name>
</gene>
<comment type="caution">
    <text evidence="9">The sequence shown here is derived from an EMBL/GenBank/DDBJ whole genome shotgun (WGS) entry which is preliminary data.</text>
</comment>
<accession>A0AA38I323</accession>
<evidence type="ECO:0000256" key="5">
    <source>
        <dbReference type="ARBA" id="ARBA00023136"/>
    </source>
</evidence>
<evidence type="ECO:0000256" key="4">
    <source>
        <dbReference type="ARBA" id="ARBA00022989"/>
    </source>
</evidence>
<keyword evidence="6 8" id="KW-0675">Receptor</keyword>
<evidence type="ECO:0000256" key="8">
    <source>
        <dbReference type="RuleBase" id="RU363108"/>
    </source>
</evidence>
<evidence type="ECO:0000256" key="3">
    <source>
        <dbReference type="ARBA" id="ARBA00022692"/>
    </source>
</evidence>
<dbReference type="GO" id="GO:0030424">
    <property type="term" value="C:axon"/>
    <property type="evidence" value="ECO:0007669"/>
    <property type="project" value="TreeGrafter"/>
</dbReference>
<keyword evidence="5 8" id="KW-0472">Membrane</keyword>
<dbReference type="PANTHER" id="PTHR21143">
    <property type="entry name" value="INVERTEBRATE GUSTATORY RECEPTOR"/>
    <property type="match status" value="1"/>
</dbReference>
<feature type="transmembrane region" description="Helical" evidence="8">
    <location>
        <begin position="130"/>
        <end position="153"/>
    </location>
</feature>
<evidence type="ECO:0000313" key="9">
    <source>
        <dbReference type="EMBL" id="KAJ3648105.1"/>
    </source>
</evidence>
<dbReference type="GO" id="GO:0008049">
    <property type="term" value="P:male courtship behavior"/>
    <property type="evidence" value="ECO:0007669"/>
    <property type="project" value="TreeGrafter"/>
</dbReference>
<comment type="function">
    <text evidence="8">Gustatory receptor which mediates acceptance or avoidance behavior, depending on its substrates.</text>
</comment>
<evidence type="ECO:0000313" key="10">
    <source>
        <dbReference type="Proteomes" id="UP001168821"/>
    </source>
</evidence>
<evidence type="ECO:0000256" key="1">
    <source>
        <dbReference type="ARBA" id="ARBA00004651"/>
    </source>
</evidence>
<proteinExistence type="inferred from homology"/>
<feature type="transmembrane region" description="Helical" evidence="8">
    <location>
        <begin position="41"/>
        <end position="60"/>
    </location>
</feature>
<keyword evidence="10" id="KW-1185">Reference proteome</keyword>
<evidence type="ECO:0000256" key="2">
    <source>
        <dbReference type="ARBA" id="ARBA00022475"/>
    </source>
</evidence>
<comment type="similarity">
    <text evidence="8">Belongs to the insect chemoreceptor superfamily. Gustatory receptor (GR) family.</text>
</comment>
<dbReference type="GO" id="GO:0043025">
    <property type="term" value="C:neuronal cell body"/>
    <property type="evidence" value="ECO:0007669"/>
    <property type="project" value="TreeGrafter"/>
</dbReference>
<keyword evidence="3 8" id="KW-0812">Transmembrane</keyword>
<reference evidence="9" key="1">
    <citation type="journal article" date="2023" name="G3 (Bethesda)">
        <title>Whole genome assemblies of Zophobas morio and Tenebrio molitor.</title>
        <authorList>
            <person name="Kaur S."/>
            <person name="Stinson S.A."/>
            <person name="diCenzo G.C."/>
        </authorList>
    </citation>
    <scope>NUCLEOTIDE SEQUENCE</scope>
    <source>
        <strain evidence="9">QUZm001</strain>
    </source>
</reference>
<organism evidence="9 10">
    <name type="scientific">Zophobas morio</name>
    <dbReference type="NCBI Taxonomy" id="2755281"/>
    <lineage>
        <taxon>Eukaryota</taxon>
        <taxon>Metazoa</taxon>
        <taxon>Ecdysozoa</taxon>
        <taxon>Arthropoda</taxon>
        <taxon>Hexapoda</taxon>
        <taxon>Insecta</taxon>
        <taxon>Pterygota</taxon>
        <taxon>Neoptera</taxon>
        <taxon>Endopterygota</taxon>
        <taxon>Coleoptera</taxon>
        <taxon>Polyphaga</taxon>
        <taxon>Cucujiformia</taxon>
        <taxon>Tenebrionidae</taxon>
        <taxon>Zophobas</taxon>
    </lineage>
</organism>
<sequence>MNFSLSVKDISFIKPFFQYLNIFLITPWYDFDKNSFYSLKFSTLYACVLLTIKCLWIFAINRGFKRNYEYVSENFLHISWTFILVVRNLVTVLKSTVWDVKKWKTLITNFKYIDVKLENTGQRERIWKNFYFVLLLQHIIFASFVFYLLYAFISMEKIGLWEGLWLNPFSDCYQEFLTVIFITTLARSIKDRYKDLNERLIKNCENFDLEGIRNAGNIFRTLGETVDMFSQIFGYQIISILFHFGLQIIVCLNYTFIMILRTSKEFVCRIIIANVLLMVFVSFNFVMIIFPIDSATQEARKFIDLCHTLQEKFQKGPREDEILTKIINSSKHFYREFTAAGYFNINKSMIFCILANVATYYIITIQLNESQS</sequence>
<dbReference type="Pfam" id="PF08395">
    <property type="entry name" value="7tm_7"/>
    <property type="match status" value="1"/>
</dbReference>
<dbReference type="GO" id="GO:0005886">
    <property type="term" value="C:plasma membrane"/>
    <property type="evidence" value="ECO:0007669"/>
    <property type="project" value="UniProtKB-SubCell"/>
</dbReference>
<feature type="transmembrane region" description="Helical" evidence="8">
    <location>
        <begin position="271"/>
        <end position="292"/>
    </location>
</feature>
<keyword evidence="2 8" id="KW-1003">Cell membrane</keyword>
<dbReference type="GO" id="GO:0050909">
    <property type="term" value="P:sensory perception of taste"/>
    <property type="evidence" value="ECO:0007669"/>
    <property type="project" value="InterPro"/>
</dbReference>
<dbReference type="Proteomes" id="UP001168821">
    <property type="component" value="Unassembled WGS sequence"/>
</dbReference>
<feature type="transmembrane region" description="Helical" evidence="8">
    <location>
        <begin position="12"/>
        <end position="29"/>
    </location>
</feature>
<comment type="subcellular location">
    <subcellularLocation>
        <location evidence="1 8">Cell membrane</location>
        <topology evidence="1 8">Multi-pass membrane protein</topology>
    </subcellularLocation>
</comment>
<dbReference type="GO" id="GO:0007165">
    <property type="term" value="P:signal transduction"/>
    <property type="evidence" value="ECO:0007669"/>
    <property type="project" value="UniProtKB-KW"/>
</dbReference>
<protein>
    <recommendedName>
        <fullName evidence="8">Gustatory receptor</fullName>
    </recommendedName>
</protein>
<feature type="transmembrane region" description="Helical" evidence="8">
    <location>
        <begin position="237"/>
        <end position="259"/>
    </location>
</feature>
<keyword evidence="7 8" id="KW-0807">Transducer</keyword>
<evidence type="ECO:0000256" key="6">
    <source>
        <dbReference type="ARBA" id="ARBA00023170"/>
    </source>
</evidence>
<dbReference type="AlphaFoldDB" id="A0AA38I323"/>
<feature type="transmembrane region" description="Helical" evidence="8">
    <location>
        <begin position="173"/>
        <end position="189"/>
    </location>
</feature>
<keyword evidence="4 8" id="KW-1133">Transmembrane helix</keyword>
<dbReference type="GO" id="GO:0030425">
    <property type="term" value="C:dendrite"/>
    <property type="evidence" value="ECO:0007669"/>
    <property type="project" value="TreeGrafter"/>
</dbReference>
<dbReference type="InterPro" id="IPR013604">
    <property type="entry name" value="7TM_chemorcpt"/>
</dbReference>
<comment type="caution">
    <text evidence="8">Lacks conserved residue(s) required for the propagation of feature annotation.</text>
</comment>
<evidence type="ECO:0000256" key="7">
    <source>
        <dbReference type="ARBA" id="ARBA00023224"/>
    </source>
</evidence>
<name>A0AA38I323_9CUCU</name>